<protein>
    <submittedName>
        <fullName evidence="3">Glycoside hydrolase family 79 protein</fullName>
    </submittedName>
</protein>
<keyword evidence="1" id="KW-0732">Signal</keyword>
<dbReference type="GO" id="GO:0016787">
    <property type="term" value="F:hydrolase activity"/>
    <property type="evidence" value="ECO:0007669"/>
    <property type="project" value="UniProtKB-KW"/>
</dbReference>
<dbReference type="Proteomes" id="UP000235371">
    <property type="component" value="Unassembled WGS sequence"/>
</dbReference>
<accession>A0A2J6SJU7</accession>
<dbReference type="AlphaFoldDB" id="A0A2J6SJU7"/>
<dbReference type="GeneID" id="36585480"/>
<evidence type="ECO:0000313" key="4">
    <source>
        <dbReference type="Proteomes" id="UP000235371"/>
    </source>
</evidence>
<evidence type="ECO:0000256" key="1">
    <source>
        <dbReference type="SAM" id="SignalP"/>
    </source>
</evidence>
<evidence type="ECO:0000259" key="2">
    <source>
        <dbReference type="Pfam" id="PF16862"/>
    </source>
</evidence>
<dbReference type="OrthoDB" id="2796951at2759"/>
<sequence length="484" mass="51374">MSIMFPMKGQIVFLLLLEFVWSATVTYTIPASAPTTATALDPAPLGISFEFFAFPSYFLNVTGTNQCLKNLKELTGTWPPIRIGGTTQDRATYDASSSAYVTYSVASPLDAPASLTFGPKFMDLASTYLGTVVMGLNRGHDDIANTIAAAKVASDKMSNLLAIELGNEPEYYTSDKQPIALNAGTWTPATDAESQDDWDIRVGSALHRNLIIQAGNSNDSPPKWGAVELIATENSTAKSYVHDYAHHNYPGGTLTTLMSHSNIVSNLAIFEPEVAAVSDEGKEYVLGETNSVSGGGAATVSPLFGAAVWTMDYMLRAAVLGIKRVYYHHGTVGKCFYCFWGRYSMGAPYYGAYAATAAMAGGSSIVSLDEGSTNYGGYIVSDRDGTPMRVLLLNSDFYGGGGSRGSQTFVLSGLTGGKSSAKRLSAPSANSRVDQGGNPSFGGQMFANGTCEVRGEEVWEMVDVVDGNGTFVVGASEALLVYLK</sequence>
<keyword evidence="4" id="KW-1185">Reference proteome</keyword>
<gene>
    <name evidence="3" type="ORF">K444DRAFT_573438</name>
</gene>
<dbReference type="STRING" id="1095630.A0A2J6SJU7"/>
<feature type="chain" id="PRO_5014354840" evidence="1">
    <location>
        <begin position="23"/>
        <end position="484"/>
    </location>
</feature>
<dbReference type="Pfam" id="PF16862">
    <property type="entry name" value="Glyco_hydro_79C"/>
    <property type="match status" value="1"/>
</dbReference>
<dbReference type="InParanoid" id="A0A2J6SJU7"/>
<feature type="domain" description="Beta-glucuronidase C-terminal" evidence="2">
    <location>
        <begin position="378"/>
        <end position="480"/>
    </location>
</feature>
<name>A0A2J6SJU7_9HELO</name>
<dbReference type="RefSeq" id="XP_024727927.1">
    <property type="nucleotide sequence ID" value="XM_024877403.1"/>
</dbReference>
<proteinExistence type="predicted"/>
<dbReference type="EMBL" id="KZ613912">
    <property type="protein sequence ID" value="PMD51023.1"/>
    <property type="molecule type" value="Genomic_DNA"/>
</dbReference>
<dbReference type="InterPro" id="IPR031728">
    <property type="entry name" value="GlcAase_C"/>
</dbReference>
<feature type="signal peptide" evidence="1">
    <location>
        <begin position="1"/>
        <end position="22"/>
    </location>
</feature>
<dbReference type="PANTHER" id="PTHR36183:SF3">
    <property type="entry name" value="BETA-GLUCURONIDASE C-TERMINAL DOMAIN-CONTAINING PROTEIN"/>
    <property type="match status" value="1"/>
</dbReference>
<dbReference type="InterPro" id="IPR052974">
    <property type="entry name" value="GH79_Enzymes"/>
</dbReference>
<dbReference type="Gene3D" id="3.20.20.80">
    <property type="entry name" value="Glycosidases"/>
    <property type="match status" value="1"/>
</dbReference>
<reference evidence="3 4" key="1">
    <citation type="submission" date="2016-04" db="EMBL/GenBank/DDBJ databases">
        <title>A degradative enzymes factory behind the ericoid mycorrhizal symbiosis.</title>
        <authorList>
            <consortium name="DOE Joint Genome Institute"/>
            <person name="Martino E."/>
            <person name="Morin E."/>
            <person name="Grelet G."/>
            <person name="Kuo A."/>
            <person name="Kohler A."/>
            <person name="Daghino S."/>
            <person name="Barry K."/>
            <person name="Choi C."/>
            <person name="Cichocki N."/>
            <person name="Clum A."/>
            <person name="Copeland A."/>
            <person name="Hainaut M."/>
            <person name="Haridas S."/>
            <person name="Labutti K."/>
            <person name="Lindquist E."/>
            <person name="Lipzen A."/>
            <person name="Khouja H.-R."/>
            <person name="Murat C."/>
            <person name="Ohm R."/>
            <person name="Olson A."/>
            <person name="Spatafora J."/>
            <person name="Veneault-Fourrey C."/>
            <person name="Henrissat B."/>
            <person name="Grigoriev I."/>
            <person name="Martin F."/>
            <person name="Perotto S."/>
        </authorList>
    </citation>
    <scope>NUCLEOTIDE SEQUENCE [LARGE SCALE GENOMIC DNA]</scope>
    <source>
        <strain evidence="3 4">E</strain>
    </source>
</reference>
<organism evidence="3 4">
    <name type="scientific">Hyaloscypha bicolor E</name>
    <dbReference type="NCBI Taxonomy" id="1095630"/>
    <lineage>
        <taxon>Eukaryota</taxon>
        <taxon>Fungi</taxon>
        <taxon>Dikarya</taxon>
        <taxon>Ascomycota</taxon>
        <taxon>Pezizomycotina</taxon>
        <taxon>Leotiomycetes</taxon>
        <taxon>Helotiales</taxon>
        <taxon>Hyaloscyphaceae</taxon>
        <taxon>Hyaloscypha</taxon>
        <taxon>Hyaloscypha bicolor</taxon>
    </lineage>
</organism>
<evidence type="ECO:0000313" key="3">
    <source>
        <dbReference type="EMBL" id="PMD51023.1"/>
    </source>
</evidence>
<dbReference type="SUPFAM" id="SSF51445">
    <property type="entry name" value="(Trans)glycosidases"/>
    <property type="match status" value="1"/>
</dbReference>
<dbReference type="InterPro" id="IPR017853">
    <property type="entry name" value="GH"/>
</dbReference>
<keyword evidence="3" id="KW-0378">Hydrolase</keyword>
<dbReference type="PANTHER" id="PTHR36183">
    <property type="entry name" value="BETA-GLUCURONIDASE"/>
    <property type="match status" value="1"/>
</dbReference>